<feature type="transmembrane region" description="Helical" evidence="2">
    <location>
        <begin position="88"/>
        <end position="109"/>
    </location>
</feature>
<dbReference type="EMBL" id="CALTRL010005967">
    <property type="protein sequence ID" value="CAH7688312.1"/>
    <property type="molecule type" value="Genomic_DNA"/>
</dbReference>
<accession>A0AAV0BM36</accession>
<feature type="transmembrane region" description="Helical" evidence="2">
    <location>
        <begin position="116"/>
        <end position="134"/>
    </location>
</feature>
<sequence>MLSYLVGLIRRSVTAVRSKFRAEPLSASRVVFWILVWAISVSHMVITTQLFRDSLPWVFGPKSGLRFEEGGIEDSRRQALPVLIAADFILTILMPFLVCLPLLGILSILDRFIVECLWSILTTLLLLGGSAAIASNPSSPSLPKVLQPELSAELDIFQSPISSLFHPEAQIPPFLRPGKTIPPLSDAFAQVENQARKEAEGSVASHEGSTKTLSSGWDDDDDDDDGDNKTKRKKAEKRKTKSKF</sequence>
<feature type="compositionally biased region" description="Acidic residues" evidence="1">
    <location>
        <begin position="217"/>
        <end position="226"/>
    </location>
</feature>
<keyword evidence="2" id="KW-0812">Transmembrane</keyword>
<evidence type="ECO:0000313" key="3">
    <source>
        <dbReference type="EMBL" id="CAH7688312.1"/>
    </source>
</evidence>
<feature type="transmembrane region" description="Helical" evidence="2">
    <location>
        <begin position="30"/>
        <end position="51"/>
    </location>
</feature>
<protein>
    <submittedName>
        <fullName evidence="3">Uncharacterized protein</fullName>
    </submittedName>
</protein>
<evidence type="ECO:0000256" key="1">
    <source>
        <dbReference type="SAM" id="MobiDB-lite"/>
    </source>
</evidence>
<organism evidence="3 4">
    <name type="scientific">Phakopsora pachyrhizi</name>
    <name type="common">Asian soybean rust disease fungus</name>
    <dbReference type="NCBI Taxonomy" id="170000"/>
    <lineage>
        <taxon>Eukaryota</taxon>
        <taxon>Fungi</taxon>
        <taxon>Dikarya</taxon>
        <taxon>Basidiomycota</taxon>
        <taxon>Pucciniomycotina</taxon>
        <taxon>Pucciniomycetes</taxon>
        <taxon>Pucciniales</taxon>
        <taxon>Phakopsoraceae</taxon>
        <taxon>Phakopsora</taxon>
    </lineage>
</organism>
<keyword evidence="2" id="KW-0472">Membrane</keyword>
<dbReference type="AlphaFoldDB" id="A0AAV0BM36"/>
<keyword evidence="2" id="KW-1133">Transmembrane helix</keyword>
<evidence type="ECO:0000256" key="2">
    <source>
        <dbReference type="SAM" id="Phobius"/>
    </source>
</evidence>
<keyword evidence="4" id="KW-1185">Reference proteome</keyword>
<name>A0AAV0BM36_PHAPC</name>
<feature type="region of interest" description="Disordered" evidence="1">
    <location>
        <begin position="193"/>
        <end position="244"/>
    </location>
</feature>
<dbReference type="Proteomes" id="UP001153365">
    <property type="component" value="Unassembled WGS sequence"/>
</dbReference>
<feature type="compositionally biased region" description="Basic residues" evidence="1">
    <location>
        <begin position="230"/>
        <end position="244"/>
    </location>
</feature>
<comment type="caution">
    <text evidence="3">The sequence shown here is derived from an EMBL/GenBank/DDBJ whole genome shotgun (WGS) entry which is preliminary data.</text>
</comment>
<reference evidence="3" key="1">
    <citation type="submission" date="2022-06" db="EMBL/GenBank/DDBJ databases">
        <authorList>
            <consortium name="SYNGENTA / RWTH Aachen University"/>
        </authorList>
    </citation>
    <scope>NUCLEOTIDE SEQUENCE</scope>
</reference>
<gene>
    <name evidence="3" type="ORF">PPACK8108_LOCUS23257</name>
</gene>
<proteinExistence type="predicted"/>
<evidence type="ECO:0000313" key="4">
    <source>
        <dbReference type="Proteomes" id="UP001153365"/>
    </source>
</evidence>